<dbReference type="Proteomes" id="UP001162131">
    <property type="component" value="Unassembled WGS sequence"/>
</dbReference>
<reference evidence="7" key="1">
    <citation type="submission" date="2021-09" db="EMBL/GenBank/DDBJ databases">
        <authorList>
            <consortium name="AG Swart"/>
            <person name="Singh M."/>
            <person name="Singh A."/>
            <person name="Seah K."/>
            <person name="Emmerich C."/>
        </authorList>
    </citation>
    <scope>NUCLEOTIDE SEQUENCE</scope>
    <source>
        <strain evidence="7">ATCC30299</strain>
    </source>
</reference>
<dbReference type="PROSITE" id="PS50178">
    <property type="entry name" value="ZF_FYVE"/>
    <property type="match status" value="1"/>
</dbReference>
<keyword evidence="2 4" id="KW-0863">Zinc-finger</keyword>
<feature type="coiled-coil region" evidence="5">
    <location>
        <begin position="163"/>
        <end position="197"/>
    </location>
</feature>
<keyword evidence="3" id="KW-0862">Zinc</keyword>
<dbReference type="Gene3D" id="3.30.40.10">
    <property type="entry name" value="Zinc/RING finger domain, C3HC4 (zinc finger)"/>
    <property type="match status" value="1"/>
</dbReference>
<dbReference type="SMART" id="SM00064">
    <property type="entry name" value="FYVE"/>
    <property type="match status" value="1"/>
</dbReference>
<accession>A0AAU9J244</accession>
<feature type="domain" description="FYVE-type" evidence="6">
    <location>
        <begin position="14"/>
        <end position="70"/>
    </location>
</feature>
<keyword evidence="5" id="KW-0175">Coiled coil</keyword>
<dbReference type="EMBL" id="CAJZBQ010000020">
    <property type="protein sequence ID" value="CAG9318012.1"/>
    <property type="molecule type" value="Genomic_DNA"/>
</dbReference>
<gene>
    <name evidence="7" type="ORF">BSTOLATCC_MIC20496</name>
</gene>
<proteinExistence type="predicted"/>
<dbReference type="Pfam" id="PF01363">
    <property type="entry name" value="FYVE"/>
    <property type="match status" value="1"/>
</dbReference>
<evidence type="ECO:0000256" key="3">
    <source>
        <dbReference type="ARBA" id="ARBA00022833"/>
    </source>
</evidence>
<evidence type="ECO:0000259" key="6">
    <source>
        <dbReference type="PROSITE" id="PS50178"/>
    </source>
</evidence>
<dbReference type="InterPro" id="IPR017455">
    <property type="entry name" value="Znf_FYVE-rel"/>
</dbReference>
<dbReference type="InterPro" id="IPR013083">
    <property type="entry name" value="Znf_RING/FYVE/PHD"/>
</dbReference>
<evidence type="ECO:0000256" key="1">
    <source>
        <dbReference type="ARBA" id="ARBA00022723"/>
    </source>
</evidence>
<dbReference type="GO" id="GO:0008270">
    <property type="term" value="F:zinc ion binding"/>
    <property type="evidence" value="ECO:0007669"/>
    <property type="project" value="UniProtKB-KW"/>
</dbReference>
<dbReference type="AlphaFoldDB" id="A0AAU9J244"/>
<evidence type="ECO:0000313" key="7">
    <source>
        <dbReference type="EMBL" id="CAG9318012.1"/>
    </source>
</evidence>
<sequence>MNEDAEKRASLNPFSNEEVCHICQEPFSINNIRKTCRHCGSFVCIDHSAKKKWIDDTLSRMCDKCRFNKTRLFLISQSAPKLNELKSAISQISLDNERLSKEIKEVKIWESEINIKFKENKLDHEKTCSKIEPKIEEVVEENERLIYAISNYKKVIEDREKLILERNKYALELENELKKAENEKETDAQKCENLAKNIKTLKSINQNSIVMPAIESCTCEECKIKLFGTAAIKSQPKEMKSNQKCYIF</sequence>
<dbReference type="SUPFAM" id="SSF57903">
    <property type="entry name" value="FYVE/PHD zinc finger"/>
    <property type="match status" value="1"/>
</dbReference>
<name>A0AAU9J244_9CILI</name>
<keyword evidence="8" id="KW-1185">Reference proteome</keyword>
<organism evidence="7 8">
    <name type="scientific">Blepharisma stoltei</name>
    <dbReference type="NCBI Taxonomy" id="1481888"/>
    <lineage>
        <taxon>Eukaryota</taxon>
        <taxon>Sar</taxon>
        <taxon>Alveolata</taxon>
        <taxon>Ciliophora</taxon>
        <taxon>Postciliodesmatophora</taxon>
        <taxon>Heterotrichea</taxon>
        <taxon>Heterotrichida</taxon>
        <taxon>Blepharismidae</taxon>
        <taxon>Blepharisma</taxon>
    </lineage>
</organism>
<evidence type="ECO:0000256" key="2">
    <source>
        <dbReference type="ARBA" id="ARBA00022771"/>
    </source>
</evidence>
<evidence type="ECO:0000313" key="8">
    <source>
        <dbReference type="Proteomes" id="UP001162131"/>
    </source>
</evidence>
<evidence type="ECO:0000256" key="4">
    <source>
        <dbReference type="PROSITE-ProRule" id="PRU00091"/>
    </source>
</evidence>
<keyword evidence="1" id="KW-0479">Metal-binding</keyword>
<dbReference type="InterPro" id="IPR000306">
    <property type="entry name" value="Znf_FYVE"/>
</dbReference>
<evidence type="ECO:0000256" key="5">
    <source>
        <dbReference type="SAM" id="Coils"/>
    </source>
</evidence>
<dbReference type="InterPro" id="IPR011011">
    <property type="entry name" value="Znf_FYVE_PHD"/>
</dbReference>
<comment type="caution">
    <text evidence="7">The sequence shown here is derived from an EMBL/GenBank/DDBJ whole genome shotgun (WGS) entry which is preliminary data.</text>
</comment>
<protein>
    <recommendedName>
        <fullName evidence="6">FYVE-type domain-containing protein</fullName>
    </recommendedName>
</protein>